<keyword evidence="3" id="KW-0479">Metal-binding</keyword>
<proteinExistence type="inferred from homology"/>
<dbReference type="PROSITE" id="PS51257">
    <property type="entry name" value="PROKAR_LIPOPROTEIN"/>
    <property type="match status" value="1"/>
</dbReference>
<comment type="caution">
    <text evidence="7">The sequence shown here is derived from an EMBL/GenBank/DDBJ whole genome shotgun (WGS) entry which is preliminary data.</text>
</comment>
<sequence>MRVFRRILLLALLLALTACQRVDLLKLDFKGTDLTGTEVGGDFTLTDQTGKPRQLSDFRGKVVALFFGYTHCPDVCPTTLLEYANIYKKLEPDSQNLQVIFVSVDPERDTQTVLAGYVPHFNPTFVGLTGSPSEVAAVMKAYKVVAQKVPTPGGGYSVDHSAGSYLLDSAGRVRVYEPYNTPVADVVHDIRQLLR</sequence>
<dbReference type="CDD" id="cd02968">
    <property type="entry name" value="SCO"/>
    <property type="match status" value="1"/>
</dbReference>
<feature type="binding site" evidence="3">
    <location>
        <position position="72"/>
    </location>
    <ligand>
        <name>Cu cation</name>
        <dbReference type="ChEBI" id="CHEBI:23378"/>
    </ligand>
</feature>
<feature type="signal peptide" evidence="5">
    <location>
        <begin position="1"/>
        <end position="20"/>
    </location>
</feature>
<feature type="disulfide bond" description="Redox-active" evidence="4">
    <location>
        <begin position="72"/>
        <end position="76"/>
    </location>
</feature>
<keyword evidence="4" id="KW-1015">Disulfide bond</keyword>
<evidence type="ECO:0000256" key="3">
    <source>
        <dbReference type="PIRSR" id="PIRSR603782-1"/>
    </source>
</evidence>
<dbReference type="OrthoDB" id="9790194at2"/>
<evidence type="ECO:0000256" key="5">
    <source>
        <dbReference type="SAM" id="SignalP"/>
    </source>
</evidence>
<gene>
    <name evidence="7" type="ORF">DFP86_10497</name>
</gene>
<accession>A0A4V3DVF6</accession>
<protein>
    <submittedName>
        <fullName evidence="7">Protein SCO1/2</fullName>
    </submittedName>
</protein>
<keyword evidence="5" id="KW-0732">Signal</keyword>
<feature type="binding site" evidence="3">
    <location>
        <position position="76"/>
    </location>
    <ligand>
        <name>Cu cation</name>
        <dbReference type="ChEBI" id="CHEBI:23378"/>
    </ligand>
</feature>
<keyword evidence="2 3" id="KW-0186">Copper</keyword>
<evidence type="ECO:0000256" key="4">
    <source>
        <dbReference type="PIRSR" id="PIRSR603782-2"/>
    </source>
</evidence>
<dbReference type="InterPro" id="IPR013766">
    <property type="entry name" value="Thioredoxin_domain"/>
</dbReference>
<feature type="domain" description="Thioredoxin" evidence="6">
    <location>
        <begin position="34"/>
        <end position="195"/>
    </location>
</feature>
<reference evidence="7 8" key="1">
    <citation type="submission" date="2019-03" db="EMBL/GenBank/DDBJ databases">
        <title>Genomic Encyclopedia of Type Strains, Phase III (KMG-III): the genomes of soil and plant-associated and newly described type strains.</title>
        <authorList>
            <person name="Whitman W."/>
        </authorList>
    </citation>
    <scope>NUCLEOTIDE SEQUENCE [LARGE SCALE GENOMIC DNA]</scope>
    <source>
        <strain evidence="7 8">CECT 8976</strain>
    </source>
</reference>
<dbReference type="InterPro" id="IPR036249">
    <property type="entry name" value="Thioredoxin-like_sf"/>
</dbReference>
<dbReference type="SUPFAM" id="SSF52833">
    <property type="entry name" value="Thioredoxin-like"/>
    <property type="match status" value="1"/>
</dbReference>
<comment type="similarity">
    <text evidence="1">Belongs to the SCO1/2 family.</text>
</comment>
<keyword evidence="8" id="KW-1185">Reference proteome</keyword>
<organism evidence="7 8">
    <name type="scientific">Paludibacterium purpuratum</name>
    <dbReference type="NCBI Taxonomy" id="1144873"/>
    <lineage>
        <taxon>Bacteria</taxon>
        <taxon>Pseudomonadati</taxon>
        <taxon>Pseudomonadota</taxon>
        <taxon>Betaproteobacteria</taxon>
        <taxon>Neisseriales</taxon>
        <taxon>Chromobacteriaceae</taxon>
        <taxon>Paludibacterium</taxon>
    </lineage>
</organism>
<evidence type="ECO:0000313" key="8">
    <source>
        <dbReference type="Proteomes" id="UP000295611"/>
    </source>
</evidence>
<feature type="chain" id="PRO_5020731821" evidence="5">
    <location>
        <begin position="21"/>
        <end position="195"/>
    </location>
</feature>
<evidence type="ECO:0000313" key="7">
    <source>
        <dbReference type="EMBL" id="TDR80599.1"/>
    </source>
</evidence>
<dbReference type="FunFam" id="3.40.30.10:FF:000013">
    <property type="entry name" value="Blast:Protein SCO1 homolog, mitochondrial"/>
    <property type="match status" value="1"/>
</dbReference>
<dbReference type="RefSeq" id="WP_133679117.1">
    <property type="nucleotide sequence ID" value="NZ_SNZP01000004.1"/>
</dbReference>
<dbReference type="GO" id="GO:0046872">
    <property type="term" value="F:metal ion binding"/>
    <property type="evidence" value="ECO:0007669"/>
    <property type="project" value="UniProtKB-KW"/>
</dbReference>
<dbReference type="Proteomes" id="UP000295611">
    <property type="component" value="Unassembled WGS sequence"/>
</dbReference>
<dbReference type="EMBL" id="SNZP01000004">
    <property type="protein sequence ID" value="TDR80599.1"/>
    <property type="molecule type" value="Genomic_DNA"/>
</dbReference>
<name>A0A4V3DVF6_9NEIS</name>
<evidence type="ECO:0000256" key="1">
    <source>
        <dbReference type="ARBA" id="ARBA00010996"/>
    </source>
</evidence>
<evidence type="ECO:0000259" key="6">
    <source>
        <dbReference type="PROSITE" id="PS51352"/>
    </source>
</evidence>
<dbReference type="Pfam" id="PF02630">
    <property type="entry name" value="SCO1-SenC"/>
    <property type="match status" value="1"/>
</dbReference>
<dbReference type="AlphaFoldDB" id="A0A4V3DVF6"/>
<evidence type="ECO:0000256" key="2">
    <source>
        <dbReference type="ARBA" id="ARBA00023008"/>
    </source>
</evidence>
<dbReference type="InterPro" id="IPR003782">
    <property type="entry name" value="SCO1/SenC"/>
</dbReference>
<feature type="binding site" evidence="3">
    <location>
        <position position="160"/>
    </location>
    <ligand>
        <name>Cu cation</name>
        <dbReference type="ChEBI" id="CHEBI:23378"/>
    </ligand>
</feature>
<dbReference type="PROSITE" id="PS51352">
    <property type="entry name" value="THIOREDOXIN_2"/>
    <property type="match status" value="1"/>
</dbReference>
<dbReference type="PANTHER" id="PTHR12151:SF25">
    <property type="entry name" value="LINALOOL DEHYDRATASE_ISOMERASE DOMAIN-CONTAINING PROTEIN"/>
    <property type="match status" value="1"/>
</dbReference>
<dbReference type="Gene3D" id="3.40.30.10">
    <property type="entry name" value="Glutaredoxin"/>
    <property type="match status" value="1"/>
</dbReference>
<dbReference type="PANTHER" id="PTHR12151">
    <property type="entry name" value="ELECTRON TRANSPORT PROTIN SCO1/SENC FAMILY MEMBER"/>
    <property type="match status" value="1"/>
</dbReference>